<accession>A0A6J4LBB0</accession>
<gene>
    <name evidence="1" type="ORF">AVDCRST_MAG94-1749</name>
</gene>
<evidence type="ECO:0000313" key="1">
    <source>
        <dbReference type="EMBL" id="CAA9327592.1"/>
    </source>
</evidence>
<sequence>MEWNHNVIMESGQGLSAHPKAKLTGTRFAEHNRPVASTVSF</sequence>
<dbReference type="AlphaFoldDB" id="A0A6J4LBB0"/>
<proteinExistence type="predicted"/>
<dbReference type="EMBL" id="CADCTY010000605">
    <property type="protein sequence ID" value="CAA9327592.1"/>
    <property type="molecule type" value="Genomic_DNA"/>
</dbReference>
<name>A0A6J4LBB0_9CYAN</name>
<reference evidence="1" key="1">
    <citation type="submission" date="2020-02" db="EMBL/GenBank/DDBJ databases">
        <authorList>
            <person name="Meier V. D."/>
        </authorList>
    </citation>
    <scope>NUCLEOTIDE SEQUENCE</scope>
    <source>
        <strain evidence="1">AVDCRST_MAG94</strain>
    </source>
</reference>
<protein>
    <submittedName>
        <fullName evidence="1">Uncharacterized protein</fullName>
    </submittedName>
</protein>
<organism evidence="1">
    <name type="scientific">uncultured Leptolyngbya sp</name>
    <dbReference type="NCBI Taxonomy" id="332963"/>
    <lineage>
        <taxon>Bacteria</taxon>
        <taxon>Bacillati</taxon>
        <taxon>Cyanobacteriota</taxon>
        <taxon>Cyanophyceae</taxon>
        <taxon>Leptolyngbyales</taxon>
        <taxon>Leptolyngbyaceae</taxon>
        <taxon>Leptolyngbya group</taxon>
        <taxon>Leptolyngbya</taxon>
        <taxon>environmental samples</taxon>
    </lineage>
</organism>